<protein>
    <submittedName>
        <fullName evidence="1">Uncharacterized protein</fullName>
    </submittedName>
</protein>
<evidence type="ECO:0000313" key="1">
    <source>
        <dbReference type="EnsemblPlants" id="Kaladp0063s0018.1.v1.1.CDS.1"/>
    </source>
</evidence>
<name>A0A7N0UEY9_KALFE</name>
<proteinExistence type="predicted"/>
<dbReference type="EnsemblPlants" id="Kaladp0063s0018.1.v1.1">
    <property type="protein sequence ID" value="Kaladp0063s0018.1.v1.1.CDS.1"/>
    <property type="gene ID" value="Kaladp0063s0018.v1.1"/>
</dbReference>
<keyword evidence="2" id="KW-1185">Reference proteome</keyword>
<reference evidence="1" key="1">
    <citation type="submission" date="2021-01" db="UniProtKB">
        <authorList>
            <consortium name="EnsemblPlants"/>
        </authorList>
    </citation>
    <scope>IDENTIFICATION</scope>
</reference>
<accession>A0A7N0UEY9</accession>
<evidence type="ECO:0000313" key="2">
    <source>
        <dbReference type="Proteomes" id="UP000594263"/>
    </source>
</evidence>
<organism evidence="1 2">
    <name type="scientific">Kalanchoe fedtschenkoi</name>
    <name type="common">Lavender scallops</name>
    <name type="synonym">South American air plant</name>
    <dbReference type="NCBI Taxonomy" id="63787"/>
    <lineage>
        <taxon>Eukaryota</taxon>
        <taxon>Viridiplantae</taxon>
        <taxon>Streptophyta</taxon>
        <taxon>Embryophyta</taxon>
        <taxon>Tracheophyta</taxon>
        <taxon>Spermatophyta</taxon>
        <taxon>Magnoliopsida</taxon>
        <taxon>eudicotyledons</taxon>
        <taxon>Gunneridae</taxon>
        <taxon>Pentapetalae</taxon>
        <taxon>Saxifragales</taxon>
        <taxon>Crassulaceae</taxon>
        <taxon>Kalanchoe</taxon>
    </lineage>
</organism>
<dbReference type="Proteomes" id="UP000594263">
    <property type="component" value="Unplaced"/>
</dbReference>
<sequence>MLAPIIEHLQMWSSHFGVHCAPDFLPFETLNGVCSSIYFIGRRFKRYNTCRAASPQNFTGTFILLIRDLTISIMVLFLRSTTLFYCGLYGAL</sequence>
<dbReference type="AlphaFoldDB" id="A0A7N0UEY9"/>
<dbReference type="Gramene" id="Kaladp0063s0018.1.v1.1">
    <property type="protein sequence ID" value="Kaladp0063s0018.1.v1.1.CDS.1"/>
    <property type="gene ID" value="Kaladp0063s0018.v1.1"/>
</dbReference>